<evidence type="ECO:0000313" key="2">
    <source>
        <dbReference type="EMBL" id="SVA00467.1"/>
    </source>
</evidence>
<dbReference type="PANTHER" id="PTHR12110:SF53">
    <property type="entry name" value="BLR5974 PROTEIN"/>
    <property type="match status" value="1"/>
</dbReference>
<dbReference type="PROSITE" id="PS51318">
    <property type="entry name" value="TAT"/>
    <property type="match status" value="1"/>
</dbReference>
<evidence type="ECO:0000259" key="1">
    <source>
        <dbReference type="Pfam" id="PF01261"/>
    </source>
</evidence>
<feature type="domain" description="Xylose isomerase-like TIM barrel" evidence="1">
    <location>
        <begin position="88"/>
        <end position="312"/>
    </location>
</feature>
<dbReference type="InterPro" id="IPR036237">
    <property type="entry name" value="Xyl_isomerase-like_sf"/>
</dbReference>
<protein>
    <recommendedName>
        <fullName evidence="1">Xylose isomerase-like TIM barrel domain-containing protein</fullName>
    </recommendedName>
</protein>
<dbReference type="SUPFAM" id="SSF51658">
    <property type="entry name" value="Xylose isomerase-like"/>
    <property type="match status" value="1"/>
</dbReference>
<sequence>MSISRRNFVRALGLSSVALYSGSSLSAQVERNQPLFTISLAQWSLHRTIFGSSQDDGQSFNELLRTDPDRILQGTLAPLDFAMTARQEFDIDAIEYVNVFFFGHARDAAYLRELQQRSNDAGVKNLLIMCDFEGRLGDPNSTERTKAIENHHKWVEAAAFLGCHSIRVNAGSTGSWSEQAKLAADGLTTLADYADTHDIDVIVENHGGLSSNGQWLQSVMELGNHRRLGTLPDFGNFNLGDGELYDNYQGVTELMPYAKAVSAKSYDFDSDGNETELDYERMMRIVLDAGYRGWVGIEYEGGQLEELTGIRATKSLLERVRDKLATEY</sequence>
<dbReference type="AlphaFoldDB" id="A0A381SDU5"/>
<dbReference type="PANTHER" id="PTHR12110">
    <property type="entry name" value="HYDROXYPYRUVATE ISOMERASE"/>
    <property type="match status" value="1"/>
</dbReference>
<accession>A0A381SDU5</accession>
<proteinExistence type="predicted"/>
<name>A0A381SDU5_9ZZZZ</name>
<dbReference type="InterPro" id="IPR050312">
    <property type="entry name" value="IolE/XylAMocC-like"/>
</dbReference>
<dbReference type="EMBL" id="UINC01002805">
    <property type="protein sequence ID" value="SVA00467.1"/>
    <property type="molecule type" value="Genomic_DNA"/>
</dbReference>
<organism evidence="2">
    <name type="scientific">marine metagenome</name>
    <dbReference type="NCBI Taxonomy" id="408172"/>
    <lineage>
        <taxon>unclassified sequences</taxon>
        <taxon>metagenomes</taxon>
        <taxon>ecological metagenomes</taxon>
    </lineage>
</organism>
<dbReference type="InterPro" id="IPR013022">
    <property type="entry name" value="Xyl_isomerase-like_TIM-brl"/>
</dbReference>
<dbReference type="Gene3D" id="3.20.20.150">
    <property type="entry name" value="Divalent-metal-dependent TIM barrel enzymes"/>
    <property type="match status" value="1"/>
</dbReference>
<gene>
    <name evidence="2" type="ORF">METZ01_LOCUS53321</name>
</gene>
<dbReference type="InterPro" id="IPR006311">
    <property type="entry name" value="TAT_signal"/>
</dbReference>
<dbReference type="Pfam" id="PF01261">
    <property type="entry name" value="AP_endonuc_2"/>
    <property type="match status" value="1"/>
</dbReference>
<reference evidence="2" key="1">
    <citation type="submission" date="2018-05" db="EMBL/GenBank/DDBJ databases">
        <authorList>
            <person name="Lanie J.A."/>
            <person name="Ng W.-L."/>
            <person name="Kazmierczak K.M."/>
            <person name="Andrzejewski T.M."/>
            <person name="Davidsen T.M."/>
            <person name="Wayne K.J."/>
            <person name="Tettelin H."/>
            <person name="Glass J.I."/>
            <person name="Rusch D."/>
            <person name="Podicherti R."/>
            <person name="Tsui H.-C.T."/>
            <person name="Winkler M.E."/>
        </authorList>
    </citation>
    <scope>NUCLEOTIDE SEQUENCE</scope>
</reference>